<dbReference type="EMBL" id="BARS01040156">
    <property type="protein sequence ID" value="GAG32642.1"/>
    <property type="molecule type" value="Genomic_DNA"/>
</dbReference>
<gene>
    <name evidence="1" type="ORF">S01H1_61257</name>
</gene>
<sequence>MQNLTRAHNELFRRTPDERFGSLIELWQHCQNEKERSVEWWHPPEVLVSRPTEHRLTLAMGEDGSFGLTDWSFSQLCKLANAGDRSEADAKASALLALAA</sequence>
<dbReference type="AlphaFoldDB" id="X0XB48"/>
<accession>X0XB48</accession>
<organism evidence="1">
    <name type="scientific">marine sediment metagenome</name>
    <dbReference type="NCBI Taxonomy" id="412755"/>
    <lineage>
        <taxon>unclassified sequences</taxon>
        <taxon>metagenomes</taxon>
        <taxon>ecological metagenomes</taxon>
    </lineage>
</organism>
<evidence type="ECO:0000313" key="1">
    <source>
        <dbReference type="EMBL" id="GAG32642.1"/>
    </source>
</evidence>
<name>X0XB48_9ZZZZ</name>
<comment type="caution">
    <text evidence="1">The sequence shown here is derived from an EMBL/GenBank/DDBJ whole genome shotgun (WGS) entry which is preliminary data.</text>
</comment>
<proteinExistence type="predicted"/>
<protein>
    <submittedName>
        <fullName evidence="1">Uncharacterized protein</fullName>
    </submittedName>
</protein>
<reference evidence="1" key="1">
    <citation type="journal article" date="2014" name="Front. Microbiol.">
        <title>High frequency of phylogenetically diverse reductive dehalogenase-homologous genes in deep subseafloor sedimentary metagenomes.</title>
        <authorList>
            <person name="Kawai M."/>
            <person name="Futagami T."/>
            <person name="Toyoda A."/>
            <person name="Takaki Y."/>
            <person name="Nishi S."/>
            <person name="Hori S."/>
            <person name="Arai W."/>
            <person name="Tsubouchi T."/>
            <person name="Morono Y."/>
            <person name="Uchiyama I."/>
            <person name="Ito T."/>
            <person name="Fujiyama A."/>
            <person name="Inagaki F."/>
            <person name="Takami H."/>
        </authorList>
    </citation>
    <scope>NUCLEOTIDE SEQUENCE</scope>
    <source>
        <strain evidence="1">Expedition CK06-06</strain>
    </source>
</reference>